<reference evidence="3 4" key="1">
    <citation type="submission" date="2020-08" db="EMBL/GenBank/DDBJ databases">
        <title>Genome public.</title>
        <authorList>
            <person name="Liu C."/>
            <person name="Sun Q."/>
        </authorList>
    </citation>
    <scope>NUCLEOTIDE SEQUENCE [LARGE SCALE GENOMIC DNA]</scope>
    <source>
        <strain evidence="3 4">BX1</strain>
    </source>
</reference>
<feature type="chain" id="PRO_5046775562" evidence="2">
    <location>
        <begin position="23"/>
        <end position="363"/>
    </location>
</feature>
<proteinExistence type="predicted"/>
<dbReference type="PROSITE" id="PS51257">
    <property type="entry name" value="PROKAR_LIPOPROTEIN"/>
    <property type="match status" value="1"/>
</dbReference>
<evidence type="ECO:0000256" key="1">
    <source>
        <dbReference type="ARBA" id="ARBA00022729"/>
    </source>
</evidence>
<dbReference type="EMBL" id="JACRTB010000003">
    <property type="protein sequence ID" value="MBC8575406.1"/>
    <property type="molecule type" value="Genomic_DNA"/>
</dbReference>
<gene>
    <name evidence="3" type="ORF">H8717_03125</name>
</gene>
<evidence type="ECO:0000256" key="2">
    <source>
        <dbReference type="SAM" id="SignalP"/>
    </source>
</evidence>
<dbReference type="PANTHER" id="PTHR33376">
    <property type="match status" value="1"/>
</dbReference>
<keyword evidence="4" id="KW-1185">Reference proteome</keyword>
<accession>A0ABR7NG73</accession>
<dbReference type="InterPro" id="IPR018389">
    <property type="entry name" value="DctP_fam"/>
</dbReference>
<keyword evidence="1 2" id="KW-0732">Signal</keyword>
<dbReference type="InterPro" id="IPR038404">
    <property type="entry name" value="TRAP_DctP_sf"/>
</dbReference>
<dbReference type="Proteomes" id="UP000658131">
    <property type="component" value="Unassembled WGS sequence"/>
</dbReference>
<protein>
    <submittedName>
        <fullName evidence="3">TRAP transporter substrate-binding protein</fullName>
    </submittedName>
</protein>
<feature type="signal peptide" evidence="2">
    <location>
        <begin position="1"/>
        <end position="22"/>
    </location>
</feature>
<dbReference type="Gene3D" id="3.40.190.170">
    <property type="entry name" value="Bacterial extracellular solute-binding protein, family 7"/>
    <property type="match status" value="1"/>
</dbReference>
<comment type="caution">
    <text evidence="3">The sequence shown here is derived from an EMBL/GenBank/DDBJ whole genome shotgun (WGS) entry which is preliminary data.</text>
</comment>
<dbReference type="PANTHER" id="PTHR33376:SF5">
    <property type="entry name" value="EXTRACYTOPLASMIC SOLUTE RECEPTOR PROTEIN"/>
    <property type="match status" value="1"/>
</dbReference>
<dbReference type="NCBIfam" id="NF037995">
    <property type="entry name" value="TRAP_S1"/>
    <property type="match status" value="1"/>
</dbReference>
<evidence type="ECO:0000313" key="4">
    <source>
        <dbReference type="Proteomes" id="UP000658131"/>
    </source>
</evidence>
<dbReference type="CDD" id="cd13603">
    <property type="entry name" value="PBP2_TRAP_Siap_TeaA_like"/>
    <property type="match status" value="1"/>
</dbReference>
<dbReference type="RefSeq" id="WP_262399044.1">
    <property type="nucleotide sequence ID" value="NZ_JACRTB010000003.1"/>
</dbReference>
<organism evidence="3 4">
    <name type="scientific">Yanshouia hominis</name>
    <dbReference type="NCBI Taxonomy" id="2763673"/>
    <lineage>
        <taxon>Bacteria</taxon>
        <taxon>Bacillati</taxon>
        <taxon>Bacillota</taxon>
        <taxon>Clostridia</taxon>
        <taxon>Eubacteriales</taxon>
        <taxon>Oscillospiraceae</taxon>
        <taxon>Yanshouia</taxon>
    </lineage>
</organism>
<sequence length="363" mass="38573">MKKFSKFLSLAVSAAMLAGSLAGCGGASSAAPASSAAGASNAAGASEAAPVKAVTFTVTADVTGDRAPYVERFAELVKEKTGGRYEANVIAAGSLGTGADAAQMLQMGTLDVLMSDDMTMDGVLNGTLGFAWLPGLVADYEEADAYYNNGWIADKVAEVMAKSDLIRISSYCNGFRQVGNIKRPVTEMSDIAGLKIRTPSVESIVSFYEKCGALPAMISGSEVLNALQTGTVDGLDNAVFNYTNQGITDIITHITEINYCYSGGCFIAGAPFWNKLDDADKAIFAECAQTASDEFTKFFREKTDSMMKDGVAKGQWTVDQPSDAMKASLQEIYKQIWDESYDQYGKDIMDAIISGDYKTLSAK</sequence>
<dbReference type="Pfam" id="PF03480">
    <property type="entry name" value="DctP"/>
    <property type="match status" value="1"/>
</dbReference>
<evidence type="ECO:0000313" key="3">
    <source>
        <dbReference type="EMBL" id="MBC8575406.1"/>
    </source>
</evidence>
<name>A0ABR7NG73_9FIRM</name>